<dbReference type="PANTHER" id="PTHR36834:SF2">
    <property type="entry name" value="MEMBRANE PROTEIN"/>
    <property type="match status" value="1"/>
</dbReference>
<keyword evidence="1" id="KW-1133">Transmembrane helix</keyword>
<feature type="domain" description="VanZ-like" evidence="2">
    <location>
        <begin position="9"/>
        <end position="125"/>
    </location>
</feature>
<dbReference type="EMBL" id="JANLCK010000003">
    <property type="protein sequence ID" value="MCS5725473.1"/>
    <property type="molecule type" value="Genomic_DNA"/>
</dbReference>
<dbReference type="Pfam" id="PF04892">
    <property type="entry name" value="VanZ"/>
    <property type="match status" value="1"/>
</dbReference>
<dbReference type="Proteomes" id="UP001165587">
    <property type="component" value="Unassembled WGS sequence"/>
</dbReference>
<protein>
    <submittedName>
        <fullName evidence="3">VanZ family protein</fullName>
    </submittedName>
</protein>
<keyword evidence="1" id="KW-0812">Transmembrane</keyword>
<evidence type="ECO:0000313" key="4">
    <source>
        <dbReference type="Proteomes" id="UP001165587"/>
    </source>
</evidence>
<dbReference type="InterPro" id="IPR053150">
    <property type="entry name" value="Teicoplanin_resist-assoc"/>
</dbReference>
<dbReference type="RefSeq" id="WP_259525980.1">
    <property type="nucleotide sequence ID" value="NZ_JANLCK010000003.1"/>
</dbReference>
<gene>
    <name evidence="3" type="ORF">N1028_06145</name>
</gene>
<dbReference type="InterPro" id="IPR006976">
    <property type="entry name" value="VanZ-like"/>
</dbReference>
<dbReference type="PANTHER" id="PTHR36834">
    <property type="entry name" value="MEMBRANE PROTEIN-RELATED"/>
    <property type="match status" value="1"/>
</dbReference>
<evidence type="ECO:0000259" key="2">
    <source>
        <dbReference type="Pfam" id="PF04892"/>
    </source>
</evidence>
<keyword evidence="1" id="KW-0472">Membrane</keyword>
<proteinExistence type="predicted"/>
<feature type="transmembrane region" description="Helical" evidence="1">
    <location>
        <begin position="55"/>
        <end position="73"/>
    </location>
</feature>
<keyword evidence="4" id="KW-1185">Reference proteome</keyword>
<evidence type="ECO:0000313" key="3">
    <source>
        <dbReference type="EMBL" id="MCS5725473.1"/>
    </source>
</evidence>
<name>A0AA41XFE9_9MICO</name>
<evidence type="ECO:0000256" key="1">
    <source>
        <dbReference type="SAM" id="Phobius"/>
    </source>
</evidence>
<reference evidence="3" key="1">
    <citation type="submission" date="2022-08" db="EMBL/GenBank/DDBJ databases">
        <authorList>
            <person name="Deng Y."/>
            <person name="Han X.-F."/>
            <person name="Zhang Y.-Q."/>
        </authorList>
    </citation>
    <scope>NUCLEOTIDE SEQUENCE</scope>
    <source>
        <strain evidence="3">CPCC 203407</strain>
    </source>
</reference>
<accession>A0AA41XFE9</accession>
<feature type="transmembrane region" description="Helical" evidence="1">
    <location>
        <begin position="80"/>
        <end position="99"/>
    </location>
</feature>
<feature type="transmembrane region" description="Helical" evidence="1">
    <location>
        <begin position="111"/>
        <end position="129"/>
    </location>
</feature>
<organism evidence="3 4">
    <name type="scientific">Herbiconiux oxytropis</name>
    <dbReference type="NCBI Taxonomy" id="2970915"/>
    <lineage>
        <taxon>Bacteria</taxon>
        <taxon>Bacillati</taxon>
        <taxon>Actinomycetota</taxon>
        <taxon>Actinomycetes</taxon>
        <taxon>Micrococcales</taxon>
        <taxon>Microbacteriaceae</taxon>
        <taxon>Herbiconiux</taxon>
    </lineage>
</organism>
<sequence>MAAAALLAVYSMAVLVIVAWPTPVDRGANRAIMRVLEALHDRNVLMFLGYRQVEFLANVGMFVPLGLLIGVVLGRRLWGLAILIGFGLSAGIEAFQLVFLPDRFATVDDVIANTLGALFGAIAAGVFFLRRAR</sequence>
<dbReference type="AlphaFoldDB" id="A0AA41XFE9"/>
<comment type="caution">
    <text evidence="3">The sequence shown here is derived from an EMBL/GenBank/DDBJ whole genome shotgun (WGS) entry which is preliminary data.</text>
</comment>